<evidence type="ECO:0000313" key="3">
    <source>
        <dbReference type="EMBL" id="KPV73123.1"/>
    </source>
</evidence>
<dbReference type="EMBL" id="KQ474084">
    <property type="protein sequence ID" value="KPV73123.1"/>
    <property type="molecule type" value="Genomic_DNA"/>
</dbReference>
<dbReference type="Proteomes" id="UP000053890">
    <property type="component" value="Unassembled WGS sequence"/>
</dbReference>
<accession>A0A0P9H041</accession>
<feature type="domain" description="Myb-like" evidence="2">
    <location>
        <begin position="84"/>
        <end position="139"/>
    </location>
</feature>
<feature type="compositionally biased region" description="Low complexity" evidence="1">
    <location>
        <begin position="368"/>
        <end position="400"/>
    </location>
</feature>
<reference evidence="3 4" key="1">
    <citation type="journal article" date="2015" name="Front. Microbiol.">
        <title>Genome sequence of the plant growth promoting endophytic yeast Rhodotorula graminis WP1.</title>
        <authorList>
            <person name="Firrincieli A."/>
            <person name="Otillar R."/>
            <person name="Salamov A."/>
            <person name="Schmutz J."/>
            <person name="Khan Z."/>
            <person name="Redman R.S."/>
            <person name="Fleck N.D."/>
            <person name="Lindquist E."/>
            <person name="Grigoriev I.V."/>
            <person name="Doty S.L."/>
        </authorList>
    </citation>
    <scope>NUCLEOTIDE SEQUENCE [LARGE SCALE GENOMIC DNA]</scope>
    <source>
        <strain evidence="3 4">WP1</strain>
    </source>
</reference>
<evidence type="ECO:0000313" key="4">
    <source>
        <dbReference type="Proteomes" id="UP000053890"/>
    </source>
</evidence>
<dbReference type="Pfam" id="PF13921">
    <property type="entry name" value="Myb_DNA-bind_6"/>
    <property type="match status" value="1"/>
</dbReference>
<sequence length="462" mass="49452">MAGPDSSGEGEDSYEEAEQDGYLEPVRSLGLAGKRRRSSSSSAERPVHQRRHSDSHEPKPSRHAAPVSTTSYRDGHALSLGFPSTWTPVDDVVLVSTVETMNEEATRRGEGVDWASVAEALPGTRRTRRQVEGRWNALVQQVSEALSYLDDDPPQPSEPESDGSSPSTTATPWTTDEDARLVAAVKHHSPWSAAQPMNAVLASTAASASSSRSAWPAVKARFDSLVAEGEPGPARTAADLAEQWRTLQYTAGAHRTRRAQAEAAVELERAEWTPHELAHLVDVVIGLGGSVERNAAGWEGEVKATSRWMQVLHGLGKQTSLVDVCLAWCEAKDGSAGSPASLVASSTSRSSTPVVAAESFKREPSPPTASTSTSTHPSSSLATAQLPPLPTRLLSTTTSSERASGRMYTAEEDAIIIADRRAGVKQSITARRLKRPLSGIRGRVKALRKKGVIVDERPGRAQ</sequence>
<dbReference type="PROSITE" id="PS50090">
    <property type="entry name" value="MYB_LIKE"/>
    <property type="match status" value="2"/>
</dbReference>
<gene>
    <name evidence="3" type="ORF">RHOBADRAFT_46225</name>
</gene>
<feature type="domain" description="Myb-like" evidence="2">
    <location>
        <begin position="165"/>
        <end position="248"/>
    </location>
</feature>
<feature type="region of interest" description="Disordered" evidence="1">
    <location>
        <begin position="354"/>
        <end position="405"/>
    </location>
</feature>
<feature type="region of interest" description="Disordered" evidence="1">
    <location>
        <begin position="148"/>
        <end position="173"/>
    </location>
</feature>
<organism evidence="3 4">
    <name type="scientific">Rhodotorula graminis (strain WP1)</name>
    <dbReference type="NCBI Taxonomy" id="578459"/>
    <lineage>
        <taxon>Eukaryota</taxon>
        <taxon>Fungi</taxon>
        <taxon>Dikarya</taxon>
        <taxon>Basidiomycota</taxon>
        <taxon>Pucciniomycotina</taxon>
        <taxon>Microbotryomycetes</taxon>
        <taxon>Sporidiobolales</taxon>
        <taxon>Sporidiobolaceae</taxon>
        <taxon>Rhodotorula</taxon>
    </lineage>
</organism>
<evidence type="ECO:0000256" key="1">
    <source>
        <dbReference type="SAM" id="MobiDB-lite"/>
    </source>
</evidence>
<dbReference type="SMART" id="SM00717">
    <property type="entry name" value="SANT"/>
    <property type="match status" value="2"/>
</dbReference>
<name>A0A0P9H041_RHOGW</name>
<evidence type="ECO:0000259" key="2">
    <source>
        <dbReference type="PROSITE" id="PS50090"/>
    </source>
</evidence>
<dbReference type="Gene3D" id="1.10.10.60">
    <property type="entry name" value="Homeodomain-like"/>
    <property type="match status" value="1"/>
</dbReference>
<proteinExistence type="predicted"/>
<dbReference type="GeneID" id="28975191"/>
<dbReference type="RefSeq" id="XP_018269172.1">
    <property type="nucleotide sequence ID" value="XM_018414743.1"/>
</dbReference>
<dbReference type="AlphaFoldDB" id="A0A0P9H041"/>
<protein>
    <recommendedName>
        <fullName evidence="2">Myb-like domain-containing protein</fullName>
    </recommendedName>
</protein>
<dbReference type="InterPro" id="IPR001005">
    <property type="entry name" value="SANT/Myb"/>
</dbReference>
<feature type="region of interest" description="Disordered" evidence="1">
    <location>
        <begin position="1"/>
        <end position="84"/>
    </location>
</feature>
<keyword evidence="4" id="KW-1185">Reference proteome</keyword>
<dbReference type="OrthoDB" id="10591538at2759"/>
<feature type="compositionally biased region" description="Acidic residues" evidence="1">
    <location>
        <begin position="8"/>
        <end position="21"/>
    </location>
</feature>
<feature type="compositionally biased region" description="Low complexity" evidence="1">
    <location>
        <begin position="162"/>
        <end position="173"/>
    </location>
</feature>